<dbReference type="Proteomes" id="UP000287033">
    <property type="component" value="Unassembled WGS sequence"/>
</dbReference>
<evidence type="ECO:0000313" key="1">
    <source>
        <dbReference type="EMBL" id="GCC42006.1"/>
    </source>
</evidence>
<evidence type="ECO:0000313" key="2">
    <source>
        <dbReference type="Proteomes" id="UP000287033"/>
    </source>
</evidence>
<proteinExistence type="predicted"/>
<sequence>MMSQLLKILVRLLKWFLLKTQCGMRIVSLLAGFLKMIESSVSLLCFLDKIQMKIVLMLFTEEADVNDEDFTVVGWDSEEVGVTDDTCIEAGDNSDEGSVIRNIFVVVVRLPDENLVTKETLLLCSVSAELFVIDGTCELVPVSFEEPVIDATCAVGEMDAVSNTPCGVDWISDEDVASDICPVVGCVPDEDIVPADVCIVGYISDDVSVVDDLWTWVPWSSEEDSVTDVNSNIDDPDSGVEGVCDDGCANE</sequence>
<accession>A0A401THB3</accession>
<dbReference type="EMBL" id="BEZZ01078926">
    <property type="protein sequence ID" value="GCC42006.1"/>
    <property type="molecule type" value="Genomic_DNA"/>
</dbReference>
<organism evidence="1 2">
    <name type="scientific">Chiloscyllium punctatum</name>
    <name type="common">Brownbanded bambooshark</name>
    <name type="synonym">Hemiscyllium punctatum</name>
    <dbReference type="NCBI Taxonomy" id="137246"/>
    <lineage>
        <taxon>Eukaryota</taxon>
        <taxon>Metazoa</taxon>
        <taxon>Chordata</taxon>
        <taxon>Craniata</taxon>
        <taxon>Vertebrata</taxon>
        <taxon>Chondrichthyes</taxon>
        <taxon>Elasmobranchii</taxon>
        <taxon>Galeomorphii</taxon>
        <taxon>Galeoidea</taxon>
        <taxon>Orectolobiformes</taxon>
        <taxon>Hemiscylliidae</taxon>
        <taxon>Chiloscyllium</taxon>
    </lineage>
</organism>
<gene>
    <name evidence="1" type="ORF">chiPu_0026417</name>
</gene>
<name>A0A401THB3_CHIPU</name>
<comment type="caution">
    <text evidence="1">The sequence shown here is derived from an EMBL/GenBank/DDBJ whole genome shotgun (WGS) entry which is preliminary data.</text>
</comment>
<reference evidence="1 2" key="1">
    <citation type="journal article" date="2018" name="Nat. Ecol. Evol.">
        <title>Shark genomes provide insights into elasmobranch evolution and the origin of vertebrates.</title>
        <authorList>
            <person name="Hara Y"/>
            <person name="Yamaguchi K"/>
            <person name="Onimaru K"/>
            <person name="Kadota M"/>
            <person name="Koyanagi M"/>
            <person name="Keeley SD"/>
            <person name="Tatsumi K"/>
            <person name="Tanaka K"/>
            <person name="Motone F"/>
            <person name="Kageyama Y"/>
            <person name="Nozu R"/>
            <person name="Adachi N"/>
            <person name="Nishimura O"/>
            <person name="Nakagawa R"/>
            <person name="Tanegashima C"/>
            <person name="Kiyatake I"/>
            <person name="Matsumoto R"/>
            <person name="Murakumo K"/>
            <person name="Nishida K"/>
            <person name="Terakita A"/>
            <person name="Kuratani S"/>
            <person name="Sato K"/>
            <person name="Hyodo S Kuraku.S."/>
        </authorList>
    </citation>
    <scope>NUCLEOTIDE SEQUENCE [LARGE SCALE GENOMIC DNA]</scope>
</reference>
<keyword evidence="2" id="KW-1185">Reference proteome</keyword>
<dbReference type="AlphaFoldDB" id="A0A401THB3"/>
<protein>
    <submittedName>
        <fullName evidence="1">Uncharacterized protein</fullName>
    </submittedName>
</protein>